<comment type="caution">
    <text evidence="2">The sequence shown here is derived from an EMBL/GenBank/DDBJ whole genome shotgun (WGS) entry which is preliminary data.</text>
</comment>
<feature type="domain" description="YCII-related" evidence="1">
    <location>
        <begin position="9"/>
        <end position="94"/>
    </location>
</feature>
<dbReference type="Proteomes" id="UP001219525">
    <property type="component" value="Unassembled WGS sequence"/>
</dbReference>
<dbReference type="InterPro" id="IPR005545">
    <property type="entry name" value="YCII"/>
</dbReference>
<reference evidence="2" key="1">
    <citation type="submission" date="2023-03" db="EMBL/GenBank/DDBJ databases">
        <title>Massive genome expansion in bonnet fungi (Mycena s.s.) driven by repeated elements and novel gene families across ecological guilds.</title>
        <authorList>
            <consortium name="Lawrence Berkeley National Laboratory"/>
            <person name="Harder C.B."/>
            <person name="Miyauchi S."/>
            <person name="Viragh M."/>
            <person name="Kuo A."/>
            <person name="Thoen E."/>
            <person name="Andreopoulos B."/>
            <person name="Lu D."/>
            <person name="Skrede I."/>
            <person name="Drula E."/>
            <person name="Henrissat B."/>
            <person name="Morin E."/>
            <person name="Kohler A."/>
            <person name="Barry K."/>
            <person name="LaButti K."/>
            <person name="Morin E."/>
            <person name="Salamov A."/>
            <person name="Lipzen A."/>
            <person name="Mereny Z."/>
            <person name="Hegedus B."/>
            <person name="Baldrian P."/>
            <person name="Stursova M."/>
            <person name="Weitz H."/>
            <person name="Taylor A."/>
            <person name="Grigoriev I.V."/>
            <person name="Nagy L.G."/>
            <person name="Martin F."/>
            <person name="Kauserud H."/>
        </authorList>
    </citation>
    <scope>NUCLEOTIDE SEQUENCE</scope>
    <source>
        <strain evidence="2">9144</strain>
    </source>
</reference>
<dbReference type="InterPro" id="IPR011008">
    <property type="entry name" value="Dimeric_a/b-barrel"/>
</dbReference>
<organism evidence="2 3">
    <name type="scientific">Mycena pura</name>
    <dbReference type="NCBI Taxonomy" id="153505"/>
    <lineage>
        <taxon>Eukaryota</taxon>
        <taxon>Fungi</taxon>
        <taxon>Dikarya</taxon>
        <taxon>Basidiomycota</taxon>
        <taxon>Agaricomycotina</taxon>
        <taxon>Agaricomycetes</taxon>
        <taxon>Agaricomycetidae</taxon>
        <taxon>Agaricales</taxon>
        <taxon>Marasmiineae</taxon>
        <taxon>Mycenaceae</taxon>
        <taxon>Mycena</taxon>
    </lineage>
</organism>
<dbReference type="PANTHER" id="PTHR33606:SF3">
    <property type="entry name" value="PROTEIN YCII"/>
    <property type="match status" value="1"/>
</dbReference>
<evidence type="ECO:0000259" key="1">
    <source>
        <dbReference type="Pfam" id="PF03795"/>
    </source>
</evidence>
<keyword evidence="3" id="KW-1185">Reference proteome</keyword>
<name>A0AAD6Y6E2_9AGAR</name>
<gene>
    <name evidence="2" type="ORF">GGX14DRAFT_400027</name>
</gene>
<dbReference type="SUPFAM" id="SSF54909">
    <property type="entry name" value="Dimeric alpha+beta barrel"/>
    <property type="match status" value="1"/>
</dbReference>
<protein>
    <recommendedName>
        <fullName evidence="1">YCII-related domain-containing protein</fullName>
    </recommendedName>
</protein>
<dbReference type="InterPro" id="IPR051807">
    <property type="entry name" value="Sec-metab_biosynth-assoc"/>
</dbReference>
<dbReference type="EMBL" id="JARJCW010000058">
    <property type="protein sequence ID" value="KAJ7201706.1"/>
    <property type="molecule type" value="Genomic_DNA"/>
</dbReference>
<sequence>MSASPPRFVVYAPDKTEPGTPELRLSVRATHLERAAKAISDGVIRVGGAMLTPESLTGPNKVMVGSLMIVEAESIEDVRKMVETDIYYTSGVWDPERLVIAPFVAATPGMICRRQSGSSCHTHVTQCYCSWP</sequence>
<dbReference type="PANTHER" id="PTHR33606">
    <property type="entry name" value="PROTEIN YCII"/>
    <property type="match status" value="1"/>
</dbReference>
<dbReference type="Gene3D" id="3.30.70.1060">
    <property type="entry name" value="Dimeric alpha+beta barrel"/>
    <property type="match status" value="1"/>
</dbReference>
<proteinExistence type="predicted"/>
<accession>A0AAD6Y6E2</accession>
<evidence type="ECO:0000313" key="3">
    <source>
        <dbReference type="Proteomes" id="UP001219525"/>
    </source>
</evidence>
<evidence type="ECO:0000313" key="2">
    <source>
        <dbReference type="EMBL" id="KAJ7201706.1"/>
    </source>
</evidence>
<dbReference type="AlphaFoldDB" id="A0AAD6Y6E2"/>
<dbReference type="Pfam" id="PF03795">
    <property type="entry name" value="YCII"/>
    <property type="match status" value="1"/>
</dbReference>